<protein>
    <submittedName>
        <fullName evidence="6">Alpha-1 2-mannosidase</fullName>
    </submittedName>
</protein>
<feature type="signal peptide" evidence="4">
    <location>
        <begin position="1"/>
        <end position="23"/>
    </location>
</feature>
<dbReference type="SUPFAM" id="SSF56988">
    <property type="entry name" value="Anthrax protective antigen"/>
    <property type="match status" value="1"/>
</dbReference>
<dbReference type="PANTHER" id="PTHR12143:SF39">
    <property type="entry name" value="SECRETED PROTEIN"/>
    <property type="match status" value="1"/>
</dbReference>
<dbReference type="InterPro" id="IPR014718">
    <property type="entry name" value="GH-type_carb-bd"/>
</dbReference>
<dbReference type="InterPro" id="IPR011658">
    <property type="entry name" value="PA14_dom"/>
</dbReference>
<dbReference type="PANTHER" id="PTHR12143">
    <property type="entry name" value="PEPTIDE N-GLYCANASE PNGASE -RELATED"/>
    <property type="match status" value="1"/>
</dbReference>
<accession>A0ABN6Z3V8</accession>
<dbReference type="SMART" id="SM00758">
    <property type="entry name" value="PA14"/>
    <property type="match status" value="1"/>
</dbReference>
<keyword evidence="3" id="KW-0106">Calcium</keyword>
<dbReference type="Pfam" id="PF07691">
    <property type="entry name" value="PA14"/>
    <property type="match status" value="1"/>
</dbReference>
<feature type="chain" id="PRO_5045120846" evidence="4">
    <location>
        <begin position="24"/>
        <end position="981"/>
    </location>
</feature>
<dbReference type="Gene3D" id="3.30.2080.10">
    <property type="entry name" value="GH92 mannosidase domain"/>
    <property type="match status" value="1"/>
</dbReference>
<dbReference type="RefSeq" id="WP_353329633.1">
    <property type="nucleotide sequence ID" value="NZ_AP028055.1"/>
</dbReference>
<name>A0ABN6Z3V8_9BACE</name>
<comment type="subunit">
    <text evidence="2">Monomer.</text>
</comment>
<keyword evidence="4" id="KW-0732">Signal</keyword>
<dbReference type="Gene3D" id="1.20.1610.10">
    <property type="entry name" value="alpha-1,2-mannosidases domains"/>
    <property type="match status" value="1"/>
</dbReference>
<evidence type="ECO:0000259" key="5">
    <source>
        <dbReference type="PROSITE" id="PS51820"/>
    </source>
</evidence>
<dbReference type="InterPro" id="IPR050883">
    <property type="entry name" value="PNGase"/>
</dbReference>
<dbReference type="EMBL" id="AP028055">
    <property type="protein sequence ID" value="BEG99237.1"/>
    <property type="molecule type" value="Genomic_DNA"/>
</dbReference>
<sequence>MKIKKIILCSFLALMLPIGDALAQKSPVDYVNPFIGTGFHGHTYPGATVPYGAVQLSPDTRLGNWDACSGYHYNDSTILGFSHTHLSGTGCLDLGDILFHPTTKEVLTASKGDLYQPLRFSHEQESASPGYYSVEFKDEKIKAELTASTHVGVHRYSFPTDCTASIIIDLFHSLDNNEFIYEATLEKCSDNEIVGMRRTRGWVDNQCVYFVAQFSKSFKKVDFYNAGSLASAGNKQSGTNLQAVVGFDVTDGTPVVVKVALSVVSIENARENLKKEVSGFDFDAVKRDARTCWEKALSEITVEGNNKEDLINFYTAVYHSKVIPNIVNDVNGDYRRHDMTIARLGKGECQYSTFSIWDTFRAWHPLITLTDTAMVRDMIHSFLNIYDASGELPIWPLSAGETGTMIGYHAVSVIADAYLKGIRGFDAEKALKAMIVSSEKNKKGADFYIKYGFIPSNTKRESVSCLLEFAYDDWAIAQMAKAMGKEDIYQRYIKRSQNYCNVFDGQTKFFRGKRMDGNWETPFNPFEVGRAYTEATAWQYRFFVPHDVNGMIQLFGGKEAFIKELDQLFVVESNLHNSDIQDITGLIGQYAHGNEPSHHMAYLYNYVGQPWKTQEMVRRILKEMYKPTPDGIIGNEDCGQMSAWYILSSLGLYSVCPGSNEYSLTAPLFCKATIHLANGKTLTITANCSEENKYIDKVVLNGKEIETNFITYKQLMEGGEFCFTLFSQPNLHRGTGVEAAPYSYTKGKMVSVPCVDKDLNLFLDKTEVQLMSATPGAEIRYTLNGTEPTPESPLYKKPLSLKQSAWIIARAYKNGYQPSRILSIHATKAEFRKAEQVAPVQNGTSFSYYEGLYSKVDDIEKSPVVMTGIMKEPSIDKARQEDHFAYIFTGMLYIPEDGVYGFNTCSDDGSVLYIGNEKVVDNDGSHAAIEATGKIALKKGFHSYKLLYFEDYEGQGFSWAWKTPASKQFTIIPAKNLFVKK</sequence>
<dbReference type="NCBIfam" id="TIGR01180">
    <property type="entry name" value="aman2_put"/>
    <property type="match status" value="1"/>
</dbReference>
<dbReference type="PROSITE" id="PS51820">
    <property type="entry name" value="PA14"/>
    <property type="match status" value="1"/>
</dbReference>
<dbReference type="InterPro" id="IPR008928">
    <property type="entry name" value="6-hairpin_glycosidase_sf"/>
</dbReference>
<feature type="domain" description="PA14" evidence="5">
    <location>
        <begin position="839"/>
        <end position="975"/>
    </location>
</feature>
<dbReference type="Gene3D" id="1.20.1050.60">
    <property type="entry name" value="alpha-1,2-mannosidase"/>
    <property type="match status" value="1"/>
</dbReference>
<evidence type="ECO:0000256" key="1">
    <source>
        <dbReference type="ARBA" id="ARBA00001913"/>
    </source>
</evidence>
<comment type="cofactor">
    <cofactor evidence="1">
        <name>Ca(2+)</name>
        <dbReference type="ChEBI" id="CHEBI:29108"/>
    </cofactor>
</comment>
<evidence type="ECO:0000313" key="7">
    <source>
        <dbReference type="Proteomes" id="UP001496674"/>
    </source>
</evidence>
<reference evidence="6 7" key="1">
    <citation type="submission" date="2023-04" db="EMBL/GenBank/DDBJ databases">
        <title>Draft genome sequence of acteroides sedimenti strain YN3PY1.</title>
        <authorList>
            <person name="Yoshida N."/>
        </authorList>
    </citation>
    <scope>NUCLEOTIDE SEQUENCE [LARGE SCALE GENOMIC DNA]</scope>
    <source>
        <strain evidence="6 7">YN3PY1</strain>
    </source>
</reference>
<dbReference type="SUPFAM" id="SSF48208">
    <property type="entry name" value="Six-hairpin glycosidases"/>
    <property type="match status" value="1"/>
</dbReference>
<evidence type="ECO:0000256" key="2">
    <source>
        <dbReference type="ARBA" id="ARBA00011245"/>
    </source>
</evidence>
<dbReference type="Pfam" id="PF13290">
    <property type="entry name" value="CHB_HEX_C_1"/>
    <property type="match status" value="1"/>
</dbReference>
<dbReference type="Proteomes" id="UP001496674">
    <property type="component" value="Chromosome"/>
</dbReference>
<dbReference type="InterPro" id="IPR041371">
    <property type="entry name" value="GH92_N"/>
</dbReference>
<proteinExistence type="predicted"/>
<evidence type="ECO:0000256" key="4">
    <source>
        <dbReference type="SAM" id="SignalP"/>
    </source>
</evidence>
<dbReference type="Gene3D" id="2.70.98.10">
    <property type="match status" value="1"/>
</dbReference>
<dbReference type="Pfam" id="PF07971">
    <property type="entry name" value="Glyco_hydro_92"/>
    <property type="match status" value="1"/>
</dbReference>
<dbReference type="InterPro" id="IPR012939">
    <property type="entry name" value="Glyco_hydro_92"/>
</dbReference>
<evidence type="ECO:0000256" key="3">
    <source>
        <dbReference type="ARBA" id="ARBA00022837"/>
    </source>
</evidence>
<dbReference type="InterPro" id="IPR059177">
    <property type="entry name" value="GH29D-like_dom"/>
</dbReference>
<dbReference type="InterPro" id="IPR005887">
    <property type="entry name" value="GH92_a_mannosidase_put"/>
</dbReference>
<dbReference type="Pfam" id="PF17678">
    <property type="entry name" value="Glyco_hydro_92N"/>
    <property type="match status" value="1"/>
</dbReference>
<organism evidence="6 7">
    <name type="scientific">Bacteroides sedimenti</name>
    <dbReference type="NCBI Taxonomy" id="2136147"/>
    <lineage>
        <taxon>Bacteria</taxon>
        <taxon>Pseudomonadati</taxon>
        <taxon>Bacteroidota</taxon>
        <taxon>Bacteroidia</taxon>
        <taxon>Bacteroidales</taxon>
        <taxon>Bacteroidaceae</taxon>
        <taxon>Bacteroides</taxon>
    </lineage>
</organism>
<gene>
    <name evidence="6" type="ORF">BSYN_15020</name>
</gene>
<evidence type="ECO:0000313" key="6">
    <source>
        <dbReference type="EMBL" id="BEG99237.1"/>
    </source>
</evidence>
<dbReference type="InterPro" id="IPR037524">
    <property type="entry name" value="PA14/GLEYA"/>
</dbReference>
<dbReference type="Gene3D" id="3.90.182.10">
    <property type="entry name" value="Toxin - Anthrax Protective Antigen,domain 1"/>
    <property type="match status" value="1"/>
</dbReference>
<keyword evidence="7" id="KW-1185">Reference proteome</keyword>